<keyword evidence="3" id="KW-1185">Reference proteome</keyword>
<feature type="region of interest" description="Disordered" evidence="1">
    <location>
        <begin position="1"/>
        <end position="44"/>
    </location>
</feature>
<gene>
    <name evidence="2" type="ORF">FOMPIDRAFT_115165</name>
</gene>
<evidence type="ECO:0000256" key="1">
    <source>
        <dbReference type="SAM" id="MobiDB-lite"/>
    </source>
</evidence>
<reference evidence="2 3" key="1">
    <citation type="journal article" date="2012" name="Science">
        <title>The Paleozoic origin of enzymatic lignin decomposition reconstructed from 31 fungal genomes.</title>
        <authorList>
            <person name="Floudas D."/>
            <person name="Binder M."/>
            <person name="Riley R."/>
            <person name="Barry K."/>
            <person name="Blanchette R.A."/>
            <person name="Henrissat B."/>
            <person name="Martinez A.T."/>
            <person name="Otillar R."/>
            <person name="Spatafora J.W."/>
            <person name="Yadav J.S."/>
            <person name="Aerts A."/>
            <person name="Benoit I."/>
            <person name="Boyd A."/>
            <person name="Carlson A."/>
            <person name="Copeland A."/>
            <person name="Coutinho P.M."/>
            <person name="de Vries R.P."/>
            <person name="Ferreira P."/>
            <person name="Findley K."/>
            <person name="Foster B."/>
            <person name="Gaskell J."/>
            <person name="Glotzer D."/>
            <person name="Gorecki P."/>
            <person name="Heitman J."/>
            <person name="Hesse C."/>
            <person name="Hori C."/>
            <person name="Igarashi K."/>
            <person name="Jurgens J.A."/>
            <person name="Kallen N."/>
            <person name="Kersten P."/>
            <person name="Kohler A."/>
            <person name="Kuees U."/>
            <person name="Kumar T.K.A."/>
            <person name="Kuo A."/>
            <person name="LaButti K."/>
            <person name="Larrondo L.F."/>
            <person name="Lindquist E."/>
            <person name="Ling A."/>
            <person name="Lombard V."/>
            <person name="Lucas S."/>
            <person name="Lundell T."/>
            <person name="Martin R."/>
            <person name="McLaughlin D.J."/>
            <person name="Morgenstern I."/>
            <person name="Morin E."/>
            <person name="Murat C."/>
            <person name="Nagy L.G."/>
            <person name="Nolan M."/>
            <person name="Ohm R.A."/>
            <person name="Patyshakuliyeva A."/>
            <person name="Rokas A."/>
            <person name="Ruiz-Duenas F.J."/>
            <person name="Sabat G."/>
            <person name="Salamov A."/>
            <person name="Samejima M."/>
            <person name="Schmutz J."/>
            <person name="Slot J.C."/>
            <person name="St John F."/>
            <person name="Stenlid J."/>
            <person name="Sun H."/>
            <person name="Sun S."/>
            <person name="Syed K."/>
            <person name="Tsang A."/>
            <person name="Wiebenga A."/>
            <person name="Young D."/>
            <person name="Pisabarro A."/>
            <person name="Eastwood D.C."/>
            <person name="Martin F."/>
            <person name="Cullen D."/>
            <person name="Grigoriev I.V."/>
            <person name="Hibbett D.S."/>
        </authorList>
    </citation>
    <scope>NUCLEOTIDE SEQUENCE</scope>
    <source>
        <strain evidence="3">FP-58527</strain>
    </source>
</reference>
<dbReference type="InParanoid" id="S8F8L4"/>
<protein>
    <submittedName>
        <fullName evidence="2">Uncharacterized protein</fullName>
    </submittedName>
</protein>
<name>S8F8L4_FOMSC</name>
<dbReference type="EMBL" id="KE504170">
    <property type="protein sequence ID" value="EPS98000.1"/>
    <property type="molecule type" value="Genomic_DNA"/>
</dbReference>
<proteinExistence type="predicted"/>
<sequence length="485" mass="54205">MTPKSTSKAKKSGQAQPQPGPEIIVSQAPDNQQHQHVTPLGQEQKQDTYEGICKMLGGVKTIKQDDAYWDLENASQHVWSFKKAKSATKDNSQDIQKYLTNLQNHLIVRLANPNSLMRLPGLDTIDKGKTMHDFVKGYSAQQGREFIATCGFTFAIWQHDISPSDILVPNAPTSTTGGITPKETAPISKKASEEQELNNLLPVPKQLMGTNNLAYLIALSQLLSFRQPADDASEIETEKELGHILSCIFQLGVSSAFKYGSNQQAELIYSLSRTSAGAQPDMFIQAKATGKILEKSPNESLSSSEAIPDIITFIAEAKRNNKSFSQAVRQMTTAIHPTLLLNIIIHYQRHGLKFTDRLDEVLQYQLDPLDIVLGAYYDNKTLHFTASYPVIVDNFDGTRKNRHKGYIWIIRVLTIASYDLSKILTATQAWTIFVAILTVNEHNIRLQQKAQNRQTIKALTKLHKRSIRRPQSTKKPRGAQLLGKC</sequence>
<dbReference type="AlphaFoldDB" id="S8F8L4"/>
<dbReference type="HOGENOM" id="CLU_562627_0_0_1"/>
<evidence type="ECO:0000313" key="2">
    <source>
        <dbReference type="EMBL" id="EPS98000.1"/>
    </source>
</evidence>
<organism evidence="2 3">
    <name type="scientific">Fomitopsis schrenkii</name>
    <name type="common">Brown rot fungus</name>
    <dbReference type="NCBI Taxonomy" id="2126942"/>
    <lineage>
        <taxon>Eukaryota</taxon>
        <taxon>Fungi</taxon>
        <taxon>Dikarya</taxon>
        <taxon>Basidiomycota</taxon>
        <taxon>Agaricomycotina</taxon>
        <taxon>Agaricomycetes</taxon>
        <taxon>Polyporales</taxon>
        <taxon>Fomitopsis</taxon>
    </lineage>
</organism>
<dbReference type="OrthoDB" id="2804508at2759"/>
<dbReference type="Proteomes" id="UP000015241">
    <property type="component" value="Unassembled WGS sequence"/>
</dbReference>
<evidence type="ECO:0000313" key="3">
    <source>
        <dbReference type="Proteomes" id="UP000015241"/>
    </source>
</evidence>
<accession>S8F8L4</accession>